<dbReference type="InterPro" id="IPR011006">
    <property type="entry name" value="CheY-like_superfamily"/>
</dbReference>
<dbReference type="GO" id="GO:0000463">
    <property type="term" value="P:maturation of LSU-rRNA from tricistronic rRNA transcript (SSU-rRNA, 5.8S rRNA, LSU-rRNA)"/>
    <property type="evidence" value="ECO:0007669"/>
    <property type="project" value="TreeGrafter"/>
</dbReference>
<feature type="compositionally biased region" description="Gly residues" evidence="1">
    <location>
        <begin position="1"/>
        <end position="10"/>
    </location>
</feature>
<dbReference type="Pfam" id="PF16201">
    <property type="entry name" value="NopRA1"/>
    <property type="match status" value="1"/>
</dbReference>
<dbReference type="InterPro" id="IPR032436">
    <property type="entry name" value="URB1_C"/>
</dbReference>
<evidence type="ECO:0000313" key="4">
    <source>
        <dbReference type="Proteomes" id="UP000250235"/>
    </source>
</evidence>
<sequence>MHLGSPGRGLGTSSDVIPREKPEHPHHEEELGDRGSSVSSGYLPRTPTRRAGESSMESPEITEEISLTRDLRAYPTVLPLYKYPPVGLRVLAVDDDPTCLKLLDTLLRKRQYHVTATSQARTAVQQLGDRIYDPIFILRFSIHCLSMGYIEPTEFASLGLLAITFVSMSSPDGNMRKLGYEALAKFKDALQRFRNNNMNCKKQHVAQLRLLVLYVQNGIEEQWQRIPSIISVFVAEASLVLLDPSHDNYSTISKFLINSPCVNMRAIPLFENLFWSSSVSFRNDRLWILRLLYVGLNVEDDAQMYIRNSIFEKIFGSYSSPLSDNDSQELIVQIIKKAVKLHKLAWNLVEQCGIILWLSSIVSSHCWNESEDRKNLYRNPSKDGKDAATQTASPAAGDKSDSDTKSNTAPKDNDAGGSPVKTESPAKA</sequence>
<dbReference type="SUPFAM" id="SSF52172">
    <property type="entry name" value="CheY-like"/>
    <property type="match status" value="1"/>
</dbReference>
<organism evidence="3 4">
    <name type="scientific">Dorcoceras hygrometricum</name>
    <dbReference type="NCBI Taxonomy" id="472368"/>
    <lineage>
        <taxon>Eukaryota</taxon>
        <taxon>Viridiplantae</taxon>
        <taxon>Streptophyta</taxon>
        <taxon>Embryophyta</taxon>
        <taxon>Tracheophyta</taxon>
        <taxon>Spermatophyta</taxon>
        <taxon>Magnoliopsida</taxon>
        <taxon>eudicotyledons</taxon>
        <taxon>Gunneridae</taxon>
        <taxon>Pentapetalae</taxon>
        <taxon>asterids</taxon>
        <taxon>lamiids</taxon>
        <taxon>Lamiales</taxon>
        <taxon>Gesneriaceae</taxon>
        <taxon>Didymocarpoideae</taxon>
        <taxon>Trichosporeae</taxon>
        <taxon>Loxocarpinae</taxon>
        <taxon>Dorcoceras</taxon>
    </lineage>
</organism>
<dbReference type="GO" id="GO:0005730">
    <property type="term" value="C:nucleolus"/>
    <property type="evidence" value="ECO:0007669"/>
    <property type="project" value="TreeGrafter"/>
</dbReference>
<dbReference type="OrthoDB" id="1303639at2759"/>
<feature type="region of interest" description="Disordered" evidence="1">
    <location>
        <begin position="1"/>
        <end position="62"/>
    </location>
</feature>
<feature type="compositionally biased region" description="Basic and acidic residues" evidence="1">
    <location>
        <begin position="17"/>
        <end position="33"/>
    </location>
</feature>
<name>A0A2Z7BZG4_9LAMI</name>
<dbReference type="EMBL" id="KV000856">
    <property type="protein sequence ID" value="KZV39981.1"/>
    <property type="molecule type" value="Genomic_DNA"/>
</dbReference>
<dbReference type="GO" id="GO:0000466">
    <property type="term" value="P:maturation of 5.8S rRNA from tricistronic rRNA transcript (SSU-rRNA, 5.8S rRNA, LSU-rRNA)"/>
    <property type="evidence" value="ECO:0007669"/>
    <property type="project" value="TreeGrafter"/>
</dbReference>
<protein>
    <recommendedName>
        <fullName evidence="2">URB1 C-terminal domain-containing protein</fullName>
    </recommendedName>
</protein>
<keyword evidence="4" id="KW-1185">Reference proteome</keyword>
<dbReference type="InterPro" id="IPR039844">
    <property type="entry name" value="URB1"/>
</dbReference>
<gene>
    <name evidence="3" type="ORF">F511_15643</name>
</gene>
<evidence type="ECO:0000259" key="2">
    <source>
        <dbReference type="Pfam" id="PF16201"/>
    </source>
</evidence>
<dbReference type="PANTHER" id="PTHR13500:SF0">
    <property type="entry name" value="NUCLEOLAR PRE-RIBOSOMAL-ASSOCIATED PROTEIN 1"/>
    <property type="match status" value="1"/>
</dbReference>
<dbReference type="AlphaFoldDB" id="A0A2Z7BZG4"/>
<feature type="compositionally biased region" description="Basic and acidic residues" evidence="1">
    <location>
        <begin position="374"/>
        <end position="386"/>
    </location>
</feature>
<feature type="region of interest" description="Disordered" evidence="1">
    <location>
        <begin position="374"/>
        <end position="428"/>
    </location>
</feature>
<proteinExistence type="predicted"/>
<evidence type="ECO:0000313" key="3">
    <source>
        <dbReference type="EMBL" id="KZV39981.1"/>
    </source>
</evidence>
<dbReference type="PANTHER" id="PTHR13500">
    <property type="entry name" value="NUCLEOLAR PRERIBOSOMAL-ASSOCIATED PROTEIN 1"/>
    <property type="match status" value="1"/>
</dbReference>
<dbReference type="Gene3D" id="3.40.50.2300">
    <property type="match status" value="1"/>
</dbReference>
<reference evidence="3 4" key="1">
    <citation type="journal article" date="2015" name="Proc. Natl. Acad. Sci. U.S.A.">
        <title>The resurrection genome of Boea hygrometrica: A blueprint for survival of dehydration.</title>
        <authorList>
            <person name="Xiao L."/>
            <person name="Yang G."/>
            <person name="Zhang L."/>
            <person name="Yang X."/>
            <person name="Zhao S."/>
            <person name="Ji Z."/>
            <person name="Zhou Q."/>
            <person name="Hu M."/>
            <person name="Wang Y."/>
            <person name="Chen M."/>
            <person name="Xu Y."/>
            <person name="Jin H."/>
            <person name="Xiao X."/>
            <person name="Hu G."/>
            <person name="Bao F."/>
            <person name="Hu Y."/>
            <person name="Wan P."/>
            <person name="Li L."/>
            <person name="Deng X."/>
            <person name="Kuang T."/>
            <person name="Xiang C."/>
            <person name="Zhu J.K."/>
            <person name="Oliver M.J."/>
            <person name="He Y."/>
        </authorList>
    </citation>
    <scope>NUCLEOTIDE SEQUENCE [LARGE SCALE GENOMIC DNA]</scope>
    <source>
        <strain evidence="4">cv. XS01</strain>
    </source>
</reference>
<accession>A0A2Z7BZG4</accession>
<evidence type="ECO:0000256" key="1">
    <source>
        <dbReference type="SAM" id="MobiDB-lite"/>
    </source>
</evidence>
<dbReference type="Proteomes" id="UP000250235">
    <property type="component" value="Unassembled WGS sequence"/>
</dbReference>
<feature type="domain" description="URB1 C-terminal" evidence="2">
    <location>
        <begin position="161"/>
        <end position="357"/>
    </location>
</feature>